<dbReference type="EMBL" id="JABANM010036184">
    <property type="protein sequence ID" value="KAF4692311.1"/>
    <property type="molecule type" value="Genomic_DNA"/>
</dbReference>
<evidence type="ECO:0000313" key="1">
    <source>
        <dbReference type="EMBL" id="KAF4692311.1"/>
    </source>
</evidence>
<proteinExistence type="predicted"/>
<organism evidence="1 2">
    <name type="scientific">Perkinsus olseni</name>
    <name type="common">Perkinsus atlanticus</name>
    <dbReference type="NCBI Taxonomy" id="32597"/>
    <lineage>
        <taxon>Eukaryota</taxon>
        <taxon>Sar</taxon>
        <taxon>Alveolata</taxon>
        <taxon>Perkinsozoa</taxon>
        <taxon>Perkinsea</taxon>
        <taxon>Perkinsida</taxon>
        <taxon>Perkinsidae</taxon>
        <taxon>Perkinsus</taxon>
    </lineage>
</organism>
<reference evidence="1 2" key="1">
    <citation type="submission" date="2020-04" db="EMBL/GenBank/DDBJ databases">
        <title>Perkinsus olseni comparative genomics.</title>
        <authorList>
            <person name="Bogema D.R."/>
        </authorList>
    </citation>
    <scope>NUCLEOTIDE SEQUENCE [LARGE SCALE GENOMIC DNA]</scope>
    <source>
        <strain evidence="1">ATCC PRA-205</strain>
    </source>
</reference>
<name>A0A7J6PAD7_PEROL</name>
<evidence type="ECO:0000313" key="2">
    <source>
        <dbReference type="Proteomes" id="UP000574390"/>
    </source>
</evidence>
<feature type="non-terminal residue" evidence="1">
    <location>
        <position position="92"/>
    </location>
</feature>
<sequence>MPTNPIVTYVDSFLAKGIAAATKDNSASEPSEDFEQGYRSLAVESNLLSGLYWLVSTKQLVSGYAPKETDGIRPVVEKLLKKCYRNGGFASS</sequence>
<accession>A0A7J6PAD7</accession>
<protein>
    <submittedName>
        <fullName evidence="1">Uncharacterized protein</fullName>
    </submittedName>
</protein>
<dbReference type="Proteomes" id="UP000574390">
    <property type="component" value="Unassembled WGS sequence"/>
</dbReference>
<gene>
    <name evidence="1" type="ORF">FOZ62_020471</name>
</gene>
<dbReference type="AlphaFoldDB" id="A0A7J6PAD7"/>
<comment type="caution">
    <text evidence="1">The sequence shown here is derived from an EMBL/GenBank/DDBJ whole genome shotgun (WGS) entry which is preliminary data.</text>
</comment>